<evidence type="ECO:0000256" key="1">
    <source>
        <dbReference type="ARBA" id="ARBA00023015"/>
    </source>
</evidence>
<evidence type="ECO:0000313" key="7">
    <source>
        <dbReference type="Proteomes" id="UP001062223"/>
    </source>
</evidence>
<proteinExistence type="predicted"/>
<dbReference type="Gene3D" id="1.10.10.10">
    <property type="entry name" value="Winged helix-like DNA-binding domain superfamily/Winged helix DNA-binding domain"/>
    <property type="match status" value="1"/>
</dbReference>
<sequence>MSSLQSLRATAHPIRLRLLSLVTSSAMSAAEAARELGLSQAAASYHLRVLERAGLVAVVEVVRLRGGEAKRYRHESSSQAFDPDARSDSGAEDVSIEDQLVYVEAQVEELRRRVRQRTTGPGVSTDAELWVAPETWRRVVHHVGQASALLHAAAQRPRTPGTVPVSMTVSMFPMRRP</sequence>
<dbReference type="Pfam" id="PF12840">
    <property type="entry name" value="HTH_20"/>
    <property type="match status" value="1"/>
</dbReference>
<dbReference type="InterPro" id="IPR001845">
    <property type="entry name" value="HTH_ArsR_DNA-bd_dom"/>
</dbReference>
<dbReference type="GO" id="GO:0003700">
    <property type="term" value="F:DNA-binding transcription factor activity"/>
    <property type="evidence" value="ECO:0007669"/>
    <property type="project" value="InterPro"/>
</dbReference>
<reference evidence="6" key="1">
    <citation type="submission" date="2022-09" db="EMBL/GenBank/DDBJ databases">
        <title>Taxonomy of Curtobacterium flaccumfaciens.</title>
        <authorList>
            <person name="Osdaghi E."/>
            <person name="Taghavi S.M."/>
            <person name="Hamidizade M."/>
            <person name="Abachi H."/>
            <person name="Fazliarab A."/>
            <person name="Baeyen S."/>
            <person name="Portier P."/>
            <person name="Van Vaerenbergh J."/>
            <person name="Jacques M.-A."/>
        </authorList>
    </citation>
    <scope>NUCLEOTIDE SEQUENCE</scope>
    <source>
        <strain evidence="6">AGQB46</strain>
    </source>
</reference>
<feature type="domain" description="HTH arsR-type" evidence="5">
    <location>
        <begin position="1"/>
        <end position="88"/>
    </location>
</feature>
<keyword evidence="2" id="KW-0238">DNA-binding</keyword>
<dbReference type="InterPro" id="IPR051081">
    <property type="entry name" value="HTH_MetalResp_TranReg"/>
</dbReference>
<dbReference type="PANTHER" id="PTHR33154:SF33">
    <property type="entry name" value="TRANSCRIPTIONAL REPRESSOR SDPR"/>
    <property type="match status" value="1"/>
</dbReference>
<dbReference type="AlphaFoldDB" id="A0A9Q9P4X5"/>
<keyword evidence="1" id="KW-0805">Transcription regulation</keyword>
<dbReference type="InterPro" id="IPR011991">
    <property type="entry name" value="ArsR-like_HTH"/>
</dbReference>
<dbReference type="PRINTS" id="PR00778">
    <property type="entry name" value="HTHARSR"/>
</dbReference>
<dbReference type="Proteomes" id="UP001062223">
    <property type="component" value="Chromosome"/>
</dbReference>
<evidence type="ECO:0000256" key="3">
    <source>
        <dbReference type="ARBA" id="ARBA00023163"/>
    </source>
</evidence>
<dbReference type="InterPro" id="IPR036390">
    <property type="entry name" value="WH_DNA-bd_sf"/>
</dbReference>
<gene>
    <name evidence="6" type="ORF">OE229_08980</name>
</gene>
<keyword evidence="3" id="KW-0804">Transcription</keyword>
<dbReference type="GO" id="GO:0003677">
    <property type="term" value="F:DNA binding"/>
    <property type="evidence" value="ECO:0007669"/>
    <property type="project" value="UniProtKB-KW"/>
</dbReference>
<name>A0A9Q9P4X5_9MICO</name>
<evidence type="ECO:0000256" key="2">
    <source>
        <dbReference type="ARBA" id="ARBA00023125"/>
    </source>
</evidence>
<dbReference type="InterPro" id="IPR036388">
    <property type="entry name" value="WH-like_DNA-bd_sf"/>
</dbReference>
<dbReference type="KEGG" id="cpoi:OE229_08980"/>
<organism evidence="6 7">
    <name type="scientific">Curtobacterium poinsettiae</name>
    <dbReference type="NCBI Taxonomy" id="159612"/>
    <lineage>
        <taxon>Bacteria</taxon>
        <taxon>Bacillati</taxon>
        <taxon>Actinomycetota</taxon>
        <taxon>Actinomycetes</taxon>
        <taxon>Micrococcales</taxon>
        <taxon>Microbacteriaceae</taxon>
        <taxon>Curtobacterium</taxon>
    </lineage>
</organism>
<dbReference type="RefSeq" id="WP_209135725.1">
    <property type="nucleotide sequence ID" value="NZ_CP106879.1"/>
</dbReference>
<evidence type="ECO:0000256" key="4">
    <source>
        <dbReference type="SAM" id="MobiDB-lite"/>
    </source>
</evidence>
<evidence type="ECO:0000313" key="6">
    <source>
        <dbReference type="EMBL" id="UYC79290.1"/>
    </source>
</evidence>
<dbReference type="SMART" id="SM00418">
    <property type="entry name" value="HTH_ARSR"/>
    <property type="match status" value="1"/>
</dbReference>
<dbReference type="CDD" id="cd00090">
    <property type="entry name" value="HTH_ARSR"/>
    <property type="match status" value="1"/>
</dbReference>
<dbReference type="PROSITE" id="PS50987">
    <property type="entry name" value="HTH_ARSR_2"/>
    <property type="match status" value="1"/>
</dbReference>
<dbReference type="PANTHER" id="PTHR33154">
    <property type="entry name" value="TRANSCRIPTIONAL REGULATOR, ARSR FAMILY"/>
    <property type="match status" value="1"/>
</dbReference>
<accession>A0A9Q9P4X5</accession>
<feature type="region of interest" description="Disordered" evidence="4">
    <location>
        <begin position="72"/>
        <end position="92"/>
    </location>
</feature>
<dbReference type="SUPFAM" id="SSF46785">
    <property type="entry name" value="Winged helix' DNA-binding domain"/>
    <property type="match status" value="1"/>
</dbReference>
<dbReference type="EMBL" id="CP106879">
    <property type="protein sequence ID" value="UYC79290.1"/>
    <property type="molecule type" value="Genomic_DNA"/>
</dbReference>
<protein>
    <submittedName>
        <fullName evidence="6">Helix-turn-helix domain-containing protein</fullName>
    </submittedName>
</protein>
<evidence type="ECO:0000259" key="5">
    <source>
        <dbReference type="PROSITE" id="PS50987"/>
    </source>
</evidence>